<feature type="region of interest" description="Disordered" evidence="4">
    <location>
        <begin position="1"/>
        <end position="61"/>
    </location>
</feature>
<dbReference type="GO" id="GO:0006402">
    <property type="term" value="P:mRNA catabolic process"/>
    <property type="evidence" value="ECO:0007669"/>
    <property type="project" value="TreeGrafter"/>
</dbReference>
<name>A0A7X7LW30_9RHOO</name>
<dbReference type="PANTHER" id="PTHR23355:SF9">
    <property type="entry name" value="DIS3-LIKE EXONUCLEASE 2"/>
    <property type="match status" value="1"/>
</dbReference>
<keyword evidence="2" id="KW-0378">Hydrolase</keyword>
<evidence type="ECO:0000256" key="4">
    <source>
        <dbReference type="SAM" id="MobiDB-lite"/>
    </source>
</evidence>
<dbReference type="InterPro" id="IPR011129">
    <property type="entry name" value="CSD"/>
</dbReference>
<evidence type="ECO:0000256" key="2">
    <source>
        <dbReference type="ARBA" id="ARBA00022801"/>
    </source>
</evidence>
<keyword evidence="1" id="KW-0540">Nuclease</keyword>
<dbReference type="AlphaFoldDB" id="A0A7X7LW30"/>
<dbReference type="GO" id="GO:0005829">
    <property type="term" value="C:cytosol"/>
    <property type="evidence" value="ECO:0007669"/>
    <property type="project" value="UniProtKB-ARBA"/>
</dbReference>
<feature type="domain" description="Cold-shock" evidence="5">
    <location>
        <begin position="144"/>
        <end position="203"/>
    </location>
</feature>
<protein>
    <submittedName>
        <fullName evidence="6">Ribonuclease R</fullName>
    </submittedName>
</protein>
<dbReference type="Pfam" id="PF08206">
    <property type="entry name" value="OB_RNB"/>
    <property type="match status" value="1"/>
</dbReference>
<accession>A0A7X7LW30</accession>
<proteinExistence type="predicted"/>
<comment type="caution">
    <text evidence="6">The sequence shown here is derived from an EMBL/GenBank/DDBJ whole genome shotgun (WGS) entry which is preliminary data.</text>
</comment>
<dbReference type="Gene3D" id="2.40.50.140">
    <property type="entry name" value="Nucleic acid-binding proteins"/>
    <property type="match status" value="1"/>
</dbReference>
<dbReference type="InterPro" id="IPR050180">
    <property type="entry name" value="RNR_Ribonuclease"/>
</dbReference>
<keyword evidence="3" id="KW-0269">Exonuclease</keyword>
<dbReference type="PANTHER" id="PTHR23355">
    <property type="entry name" value="RIBONUCLEASE"/>
    <property type="match status" value="1"/>
</dbReference>
<dbReference type="EMBL" id="JAAYYV010000219">
    <property type="protein sequence ID" value="NLF54405.1"/>
    <property type="molecule type" value="Genomic_DNA"/>
</dbReference>
<dbReference type="InterPro" id="IPR013223">
    <property type="entry name" value="RNase_B_OB_dom"/>
</dbReference>
<sequence length="329" mass="36787">MTRRSRNPGKAAASKPAETAPSNRRSAAPTAQQPAVEKAAGKKGEAGKKRKPGPASSAIRLADPFHAREALEYENPLPSREYILQILAERGVPVPFSTLIEALDIHPHEIDYFDRRLRAMERDGQIYRNRANAYLLPAKADLIKGRVEGHPDGFGFVRRDDREPDIFLGPKEMREVLHGDRVIVRISGTDRRGRPEGKLVEVLERANERVVGRVRNEHGVLIVVPENRRLAQDILVAPGGKRPQPGQVVTVELIEQPTKYAQPIGRIIEVLGNYADPGMEIEIALRKHDLPFEFSPEAKAETRKLPPKVRKKDWAGREDLTALQLVTID</sequence>
<dbReference type="InterPro" id="IPR012340">
    <property type="entry name" value="NA-bd_OB-fold"/>
</dbReference>
<dbReference type="Proteomes" id="UP000536534">
    <property type="component" value="Unassembled WGS sequence"/>
</dbReference>
<organism evidence="6 7">
    <name type="scientific">Thauera phenolivorans</name>
    <dbReference type="NCBI Taxonomy" id="1792543"/>
    <lineage>
        <taxon>Bacteria</taxon>
        <taxon>Pseudomonadati</taxon>
        <taxon>Pseudomonadota</taxon>
        <taxon>Betaproteobacteria</taxon>
        <taxon>Rhodocyclales</taxon>
        <taxon>Zoogloeaceae</taxon>
        <taxon>Thauera</taxon>
    </lineage>
</organism>
<dbReference type="Pfam" id="PF17876">
    <property type="entry name" value="CSD2"/>
    <property type="match status" value="1"/>
</dbReference>
<evidence type="ECO:0000313" key="7">
    <source>
        <dbReference type="Proteomes" id="UP000536534"/>
    </source>
</evidence>
<dbReference type="SMART" id="SM00357">
    <property type="entry name" value="CSP"/>
    <property type="match status" value="1"/>
</dbReference>
<dbReference type="GO" id="GO:0003676">
    <property type="term" value="F:nucleic acid binding"/>
    <property type="evidence" value="ECO:0007669"/>
    <property type="project" value="InterPro"/>
</dbReference>
<reference evidence="6 7" key="1">
    <citation type="journal article" date="2020" name="Biotechnol. Biofuels">
        <title>New insights from the biogas microbiome by comprehensive genome-resolved metagenomics of nearly 1600 species originating from multiple anaerobic digesters.</title>
        <authorList>
            <person name="Campanaro S."/>
            <person name="Treu L."/>
            <person name="Rodriguez-R L.M."/>
            <person name="Kovalovszki A."/>
            <person name="Ziels R.M."/>
            <person name="Maus I."/>
            <person name="Zhu X."/>
            <person name="Kougias P.G."/>
            <person name="Basile A."/>
            <person name="Luo G."/>
            <person name="Schluter A."/>
            <person name="Konstantinidis K.T."/>
            <person name="Angelidaki I."/>
        </authorList>
    </citation>
    <scope>NUCLEOTIDE SEQUENCE [LARGE SCALE GENOMIC DNA]</scope>
    <source>
        <strain evidence="6">AS06rmzACSIP_256</strain>
    </source>
</reference>
<feature type="compositionally biased region" description="Polar residues" evidence="4">
    <location>
        <begin position="20"/>
        <end position="33"/>
    </location>
</feature>
<evidence type="ECO:0000256" key="1">
    <source>
        <dbReference type="ARBA" id="ARBA00022722"/>
    </source>
</evidence>
<dbReference type="InterPro" id="IPR040476">
    <property type="entry name" value="CSD2"/>
</dbReference>
<gene>
    <name evidence="6" type="ORF">GX576_08440</name>
</gene>
<evidence type="ECO:0000313" key="6">
    <source>
        <dbReference type="EMBL" id="NLF54405.1"/>
    </source>
</evidence>
<dbReference type="GO" id="GO:0004527">
    <property type="term" value="F:exonuclease activity"/>
    <property type="evidence" value="ECO:0007669"/>
    <property type="project" value="UniProtKB-KW"/>
</dbReference>
<dbReference type="SUPFAM" id="SSF50249">
    <property type="entry name" value="Nucleic acid-binding proteins"/>
    <property type="match status" value="2"/>
</dbReference>
<feature type="non-terminal residue" evidence="6">
    <location>
        <position position="329"/>
    </location>
</feature>
<evidence type="ECO:0000256" key="3">
    <source>
        <dbReference type="ARBA" id="ARBA00022839"/>
    </source>
</evidence>
<evidence type="ECO:0000259" key="5">
    <source>
        <dbReference type="SMART" id="SM00357"/>
    </source>
</evidence>